<evidence type="ECO:0000256" key="7">
    <source>
        <dbReference type="RuleBase" id="RU003915"/>
    </source>
</evidence>
<dbReference type="PROSITE" id="PS50059">
    <property type="entry name" value="FKBP_PPIASE"/>
    <property type="match status" value="1"/>
</dbReference>
<dbReference type="FunFam" id="3.10.50.40:FF:000006">
    <property type="entry name" value="Peptidyl-prolyl cis-trans isomerase"/>
    <property type="match status" value="1"/>
</dbReference>
<evidence type="ECO:0000256" key="1">
    <source>
        <dbReference type="ARBA" id="ARBA00000971"/>
    </source>
</evidence>
<feature type="chain" id="PRO_5026172644" description="Peptidyl-prolyl cis-trans isomerase" evidence="8">
    <location>
        <begin position="22"/>
        <end position="143"/>
    </location>
</feature>
<reference evidence="11" key="1">
    <citation type="submission" date="2020-03" db="EMBL/GenBank/DDBJ databases">
        <title>Complete genome sequence of sulfur-oxidizing bacterium skT11.</title>
        <authorList>
            <person name="Kanda M."/>
            <person name="Kojima H."/>
            <person name="Fukui M."/>
        </authorList>
    </citation>
    <scope>NUCLEOTIDE SEQUENCE [LARGE SCALE GENOMIC DNA]</scope>
    <source>
        <strain evidence="11">skT11</strain>
    </source>
</reference>
<dbReference type="InterPro" id="IPR046357">
    <property type="entry name" value="PPIase_dom_sf"/>
</dbReference>
<sequence>MKKIGTLIAAMSLGFTLGAHAAEPTTAVAETKEVKTPSGIVITTLKEGTGDSPKSTDTVKVHYRGTLTDGKEFDSSYKRGQPARFPLNRVIPCWTEGVQTMKVGGKAKLACPSNLAYGPRGVPGTIPPDAPLVFEVELLEIVR</sequence>
<dbReference type="PANTHER" id="PTHR43811:SF19">
    <property type="entry name" value="39 KDA FK506-BINDING NUCLEAR PROTEIN"/>
    <property type="match status" value="1"/>
</dbReference>
<comment type="similarity">
    <text evidence="2 7">Belongs to the FKBP-type PPIase family.</text>
</comment>
<dbReference type="InterPro" id="IPR001179">
    <property type="entry name" value="PPIase_FKBP_dom"/>
</dbReference>
<evidence type="ECO:0000256" key="5">
    <source>
        <dbReference type="ARBA" id="ARBA00056164"/>
    </source>
</evidence>
<evidence type="ECO:0000256" key="3">
    <source>
        <dbReference type="ARBA" id="ARBA00023110"/>
    </source>
</evidence>
<dbReference type="Pfam" id="PF00254">
    <property type="entry name" value="FKBP_C"/>
    <property type="match status" value="1"/>
</dbReference>
<protein>
    <recommendedName>
        <fullName evidence="7">Peptidyl-prolyl cis-trans isomerase</fullName>
        <ecNumber evidence="7">5.2.1.8</ecNumber>
    </recommendedName>
</protein>
<dbReference type="Proteomes" id="UP000502260">
    <property type="component" value="Chromosome"/>
</dbReference>
<dbReference type="RefSeq" id="WP_173063182.1">
    <property type="nucleotide sequence ID" value="NZ_AP022853.1"/>
</dbReference>
<dbReference type="KEGG" id="slac:SKTS_16640"/>
<gene>
    <name evidence="10" type="ORF">SKTS_16640</name>
</gene>
<keyword evidence="4 6" id="KW-0413">Isomerase</keyword>
<dbReference type="EMBL" id="AP022853">
    <property type="protein sequence ID" value="BCB26778.1"/>
    <property type="molecule type" value="Genomic_DNA"/>
</dbReference>
<evidence type="ECO:0000259" key="9">
    <source>
        <dbReference type="PROSITE" id="PS50059"/>
    </source>
</evidence>
<keyword evidence="11" id="KW-1185">Reference proteome</keyword>
<feature type="signal peptide" evidence="8">
    <location>
        <begin position="1"/>
        <end position="21"/>
    </location>
</feature>
<evidence type="ECO:0000256" key="4">
    <source>
        <dbReference type="ARBA" id="ARBA00023235"/>
    </source>
</evidence>
<evidence type="ECO:0000313" key="10">
    <source>
        <dbReference type="EMBL" id="BCB26778.1"/>
    </source>
</evidence>
<keyword evidence="8" id="KW-0732">Signal</keyword>
<dbReference type="SUPFAM" id="SSF54534">
    <property type="entry name" value="FKBP-like"/>
    <property type="match status" value="1"/>
</dbReference>
<dbReference type="GO" id="GO:0003755">
    <property type="term" value="F:peptidyl-prolyl cis-trans isomerase activity"/>
    <property type="evidence" value="ECO:0007669"/>
    <property type="project" value="UniProtKB-UniRule"/>
</dbReference>
<feature type="domain" description="PPIase FKBP-type" evidence="9">
    <location>
        <begin position="56"/>
        <end position="142"/>
    </location>
</feature>
<comment type="catalytic activity">
    <reaction evidence="1 6 7">
        <text>[protein]-peptidylproline (omega=180) = [protein]-peptidylproline (omega=0)</text>
        <dbReference type="Rhea" id="RHEA:16237"/>
        <dbReference type="Rhea" id="RHEA-COMP:10747"/>
        <dbReference type="Rhea" id="RHEA-COMP:10748"/>
        <dbReference type="ChEBI" id="CHEBI:83833"/>
        <dbReference type="ChEBI" id="CHEBI:83834"/>
        <dbReference type="EC" id="5.2.1.8"/>
    </reaction>
</comment>
<dbReference type="AlphaFoldDB" id="A0A6F8VAN8"/>
<evidence type="ECO:0000256" key="6">
    <source>
        <dbReference type="PROSITE-ProRule" id="PRU00277"/>
    </source>
</evidence>
<proteinExistence type="inferred from homology"/>
<keyword evidence="3 6" id="KW-0697">Rotamase</keyword>
<accession>A0A6F8VAN8</accession>
<evidence type="ECO:0000256" key="2">
    <source>
        <dbReference type="ARBA" id="ARBA00006577"/>
    </source>
</evidence>
<dbReference type="Gene3D" id="3.10.50.40">
    <property type="match status" value="1"/>
</dbReference>
<evidence type="ECO:0000313" key="11">
    <source>
        <dbReference type="Proteomes" id="UP000502260"/>
    </source>
</evidence>
<comment type="function">
    <text evidence="5">PPIases accelerate the folding of proteins.</text>
</comment>
<evidence type="ECO:0000256" key="8">
    <source>
        <dbReference type="SAM" id="SignalP"/>
    </source>
</evidence>
<name>A0A6F8VAN8_9PROT</name>
<dbReference type="PANTHER" id="PTHR43811">
    <property type="entry name" value="FKBP-TYPE PEPTIDYL-PROLYL CIS-TRANS ISOMERASE FKPA"/>
    <property type="match status" value="1"/>
</dbReference>
<dbReference type="EC" id="5.2.1.8" evidence="7"/>
<organism evidence="10 11">
    <name type="scientific">Sulfurimicrobium lacus</name>
    <dbReference type="NCBI Taxonomy" id="2715678"/>
    <lineage>
        <taxon>Bacteria</taxon>
        <taxon>Pseudomonadati</taxon>
        <taxon>Pseudomonadota</taxon>
        <taxon>Betaproteobacteria</taxon>
        <taxon>Nitrosomonadales</taxon>
        <taxon>Sulfuricellaceae</taxon>
        <taxon>Sulfurimicrobium</taxon>
    </lineage>
</organism>